<dbReference type="SUPFAM" id="SSF53613">
    <property type="entry name" value="Ribokinase-like"/>
    <property type="match status" value="1"/>
</dbReference>
<keyword evidence="3 4" id="KW-0418">Kinase</keyword>
<dbReference type="Pfam" id="PF00294">
    <property type="entry name" value="PfkB"/>
    <property type="match status" value="1"/>
</dbReference>
<evidence type="ECO:0000256" key="3">
    <source>
        <dbReference type="ARBA" id="ARBA00022777"/>
    </source>
</evidence>
<dbReference type="Gene3D" id="3.40.1190.20">
    <property type="match status" value="1"/>
</dbReference>
<gene>
    <name evidence="6" type="ORF">GM655_16730</name>
</gene>
<protein>
    <submittedName>
        <fullName evidence="6">Carbohydrate kinase family protein</fullName>
    </submittedName>
</protein>
<evidence type="ECO:0000256" key="1">
    <source>
        <dbReference type="ARBA" id="ARBA00010688"/>
    </source>
</evidence>
<name>A0ABW9SVW2_9BURK</name>
<organism evidence="6 7">
    <name type="scientific">Pseudoduganella danionis</name>
    <dbReference type="NCBI Taxonomy" id="1890295"/>
    <lineage>
        <taxon>Bacteria</taxon>
        <taxon>Pseudomonadati</taxon>
        <taxon>Pseudomonadota</taxon>
        <taxon>Betaproteobacteria</taxon>
        <taxon>Burkholderiales</taxon>
        <taxon>Oxalobacteraceae</taxon>
        <taxon>Telluria group</taxon>
        <taxon>Pseudoduganella</taxon>
    </lineage>
</organism>
<keyword evidence="7" id="KW-1185">Reference proteome</keyword>
<dbReference type="Proteomes" id="UP000735592">
    <property type="component" value="Unassembled WGS sequence"/>
</dbReference>
<feature type="domain" description="Carbohydrate kinase PfkB" evidence="5">
    <location>
        <begin position="36"/>
        <end position="296"/>
    </location>
</feature>
<dbReference type="PANTHER" id="PTHR10584">
    <property type="entry name" value="SUGAR KINASE"/>
    <property type="match status" value="1"/>
</dbReference>
<evidence type="ECO:0000256" key="4">
    <source>
        <dbReference type="RuleBase" id="RU003704"/>
    </source>
</evidence>
<proteinExistence type="inferred from homology"/>
<comment type="similarity">
    <text evidence="1 4">Belongs to the carbohydrate kinase PfkB family.</text>
</comment>
<comment type="caution">
    <text evidence="6">The sequence shown here is derived from an EMBL/GenBank/DDBJ whole genome shotgun (WGS) entry which is preliminary data.</text>
</comment>
<evidence type="ECO:0000313" key="6">
    <source>
        <dbReference type="EMBL" id="MTW34454.1"/>
    </source>
</evidence>
<dbReference type="GO" id="GO:0016301">
    <property type="term" value="F:kinase activity"/>
    <property type="evidence" value="ECO:0007669"/>
    <property type="project" value="UniProtKB-KW"/>
</dbReference>
<dbReference type="InterPro" id="IPR002173">
    <property type="entry name" value="Carboh/pur_kinase_PfkB_CS"/>
</dbReference>
<dbReference type="InterPro" id="IPR011611">
    <property type="entry name" value="PfkB_dom"/>
</dbReference>
<dbReference type="PROSITE" id="PS00584">
    <property type="entry name" value="PFKB_KINASES_2"/>
    <property type="match status" value="1"/>
</dbReference>
<evidence type="ECO:0000259" key="5">
    <source>
        <dbReference type="Pfam" id="PF00294"/>
    </source>
</evidence>
<accession>A0ABW9SVW2</accession>
<dbReference type="EMBL" id="WNKW01000005">
    <property type="protein sequence ID" value="MTW34454.1"/>
    <property type="molecule type" value="Genomic_DNA"/>
</dbReference>
<dbReference type="InterPro" id="IPR029056">
    <property type="entry name" value="Ribokinase-like"/>
</dbReference>
<keyword evidence="2 4" id="KW-0808">Transferase</keyword>
<sequence>MNTPHPPLTIIGDLGVDLVMGSIDGWPQIGTEVLLPRSELRAGGSAANTALALRHLGLPAHLISAIGNDELGRLLQAQFHGVRTDLQICDRPSTVSVGLMHACGERNFFTTHGHLEELSCEYVLAHLPPASSQGAIVLLTGVFLLPRLRAAYLRLLQAIRGLGYQVALDTGWPSDQWNDTNLALVASWLPLCDHLLINELEALSITGAADLDTALARLALASQPEASIIVKTGAQGVTGLQAGQRIDHRSARAEIFDTIGAGDSFNAGYLAMRLRGGSLAQALAAGCQAAVAILQRFPRSAIVPGELAGCLQQDGWTAEAA</sequence>
<evidence type="ECO:0000256" key="2">
    <source>
        <dbReference type="ARBA" id="ARBA00022679"/>
    </source>
</evidence>
<evidence type="ECO:0000313" key="7">
    <source>
        <dbReference type="Proteomes" id="UP000735592"/>
    </source>
</evidence>
<dbReference type="PROSITE" id="PS00583">
    <property type="entry name" value="PFKB_KINASES_1"/>
    <property type="match status" value="1"/>
</dbReference>
<reference evidence="6 7" key="1">
    <citation type="submission" date="2019-11" db="EMBL/GenBank/DDBJ databases">
        <title>Type strains purchased from KCTC, JCM and DSMZ.</title>
        <authorList>
            <person name="Lu H."/>
        </authorList>
    </citation>
    <scope>NUCLEOTIDE SEQUENCE [LARGE SCALE GENOMIC DNA]</scope>
    <source>
        <strain evidence="6 7">DSM 103461</strain>
    </source>
</reference>
<dbReference type="InterPro" id="IPR002139">
    <property type="entry name" value="Ribo/fructo_kinase"/>
</dbReference>
<dbReference type="PANTHER" id="PTHR10584:SF166">
    <property type="entry name" value="RIBOKINASE"/>
    <property type="match status" value="1"/>
</dbReference>
<dbReference type="PRINTS" id="PR00990">
    <property type="entry name" value="RIBOKINASE"/>
</dbReference>